<dbReference type="InterPro" id="IPR016068">
    <property type="entry name" value="Translin_N"/>
</dbReference>
<gene>
    <name evidence="7" type="ORF">TOPH_04329</name>
</gene>
<sequence>MSAGSKRDRHGNTRAKTAPDAPRGRFHGMFEQFRDELDEHHDRRERIVKASRDVTAHSKKIIFALQRVKTLNQEFPPHTQRDMDTRMAEITTLLQSIAPDLQSINRHRYTWPLRCLEELVEALSFAHYLRRQTLITPAEAQAAVPAGIVLTPHDYMYGVFDLFGELMRFATVQRGEVLPANAEDGRRTILRDIQALGCAFEMLPEVPGQEFRGKMEVMRQSVRKVENLGYGLVVRGSERPSGWVPDMKDEAREVVEPV</sequence>
<dbReference type="InterPro" id="IPR016069">
    <property type="entry name" value="Translin_C"/>
</dbReference>
<keyword evidence="5" id="KW-0539">Nucleus</keyword>
<dbReference type="EMBL" id="LFRF01000010">
    <property type="protein sequence ID" value="KND90965.1"/>
    <property type="molecule type" value="Genomic_DNA"/>
</dbReference>
<feature type="region of interest" description="Disordered" evidence="6">
    <location>
        <begin position="1"/>
        <end position="25"/>
    </location>
</feature>
<dbReference type="Gene3D" id="1.20.58.190">
    <property type="entry name" value="Translin, domain 1"/>
    <property type="match status" value="1"/>
</dbReference>
<dbReference type="AlphaFoldDB" id="A0A0L0NB31"/>
<dbReference type="Gene3D" id="1.20.58.200">
    <property type="entry name" value="Translin, domain 2"/>
    <property type="match status" value="1"/>
</dbReference>
<evidence type="ECO:0000256" key="3">
    <source>
        <dbReference type="ARBA" id="ARBA00005902"/>
    </source>
</evidence>
<comment type="similarity">
    <text evidence="3">Belongs to the translin family.</text>
</comment>
<organism evidence="7 8">
    <name type="scientific">Tolypocladium ophioglossoides (strain CBS 100239)</name>
    <name type="common">Snaketongue truffleclub</name>
    <name type="synonym">Elaphocordyceps ophioglossoides</name>
    <dbReference type="NCBI Taxonomy" id="1163406"/>
    <lineage>
        <taxon>Eukaryota</taxon>
        <taxon>Fungi</taxon>
        <taxon>Dikarya</taxon>
        <taxon>Ascomycota</taxon>
        <taxon>Pezizomycotina</taxon>
        <taxon>Sordariomycetes</taxon>
        <taxon>Hypocreomycetidae</taxon>
        <taxon>Hypocreales</taxon>
        <taxon>Ophiocordycipitaceae</taxon>
        <taxon>Tolypocladium</taxon>
    </lineage>
</organism>
<evidence type="ECO:0000313" key="8">
    <source>
        <dbReference type="Proteomes" id="UP000036947"/>
    </source>
</evidence>
<dbReference type="Pfam" id="PF01997">
    <property type="entry name" value="Translin"/>
    <property type="match status" value="1"/>
</dbReference>
<comment type="caution">
    <text evidence="7">The sequence shown here is derived from an EMBL/GenBank/DDBJ whole genome shotgun (WGS) entry which is preliminary data.</text>
</comment>
<keyword evidence="4" id="KW-0963">Cytoplasm</keyword>
<dbReference type="InterPro" id="IPR002848">
    <property type="entry name" value="Translin_fam"/>
</dbReference>
<dbReference type="GO" id="GO:0005737">
    <property type="term" value="C:cytoplasm"/>
    <property type="evidence" value="ECO:0007669"/>
    <property type="project" value="UniProtKB-SubCell"/>
</dbReference>
<dbReference type="SUPFAM" id="SSF74784">
    <property type="entry name" value="Translin"/>
    <property type="match status" value="1"/>
</dbReference>
<dbReference type="GO" id="GO:0043565">
    <property type="term" value="F:sequence-specific DNA binding"/>
    <property type="evidence" value="ECO:0007669"/>
    <property type="project" value="InterPro"/>
</dbReference>
<comment type="subcellular location">
    <subcellularLocation>
        <location evidence="2">Cytoplasm</location>
    </subcellularLocation>
    <subcellularLocation>
        <location evidence="1">Nucleus</location>
    </subcellularLocation>
</comment>
<evidence type="ECO:0000256" key="4">
    <source>
        <dbReference type="ARBA" id="ARBA00022490"/>
    </source>
</evidence>
<evidence type="ECO:0000256" key="6">
    <source>
        <dbReference type="SAM" id="MobiDB-lite"/>
    </source>
</evidence>
<dbReference type="OrthoDB" id="31005at2759"/>
<protein>
    <submittedName>
        <fullName evidence="7">Translin-associated protein X</fullName>
    </submittedName>
</protein>
<dbReference type="STRING" id="1163406.A0A0L0NB31"/>
<keyword evidence="8" id="KW-1185">Reference proteome</keyword>
<evidence type="ECO:0000313" key="7">
    <source>
        <dbReference type="EMBL" id="KND90965.1"/>
    </source>
</evidence>
<proteinExistence type="inferred from homology"/>
<evidence type="ECO:0000256" key="2">
    <source>
        <dbReference type="ARBA" id="ARBA00004496"/>
    </source>
</evidence>
<dbReference type="InterPro" id="IPR036081">
    <property type="entry name" value="Translin_sf"/>
</dbReference>
<evidence type="ECO:0000256" key="1">
    <source>
        <dbReference type="ARBA" id="ARBA00004123"/>
    </source>
</evidence>
<dbReference type="GO" id="GO:0005634">
    <property type="term" value="C:nucleus"/>
    <property type="evidence" value="ECO:0007669"/>
    <property type="project" value="UniProtKB-SubCell"/>
</dbReference>
<reference evidence="7 8" key="1">
    <citation type="journal article" date="2015" name="BMC Genomics">
        <title>The genome of the truffle-parasite Tolypocladium ophioglossoides and the evolution of antifungal peptaibiotics.</title>
        <authorList>
            <person name="Quandt C.A."/>
            <person name="Bushley K.E."/>
            <person name="Spatafora J.W."/>
        </authorList>
    </citation>
    <scope>NUCLEOTIDE SEQUENCE [LARGE SCALE GENOMIC DNA]</scope>
    <source>
        <strain evidence="7 8">CBS 100239</strain>
    </source>
</reference>
<dbReference type="CDD" id="cd14820">
    <property type="entry name" value="TRAX"/>
    <property type="match status" value="1"/>
</dbReference>
<accession>A0A0L0NB31</accession>
<evidence type="ECO:0000256" key="5">
    <source>
        <dbReference type="ARBA" id="ARBA00023242"/>
    </source>
</evidence>
<dbReference type="PANTHER" id="PTHR10741">
    <property type="entry name" value="TRANSLIN AND TRANSLIN ASSOCIATED PROTEIN X"/>
    <property type="match status" value="1"/>
</dbReference>
<name>A0A0L0NB31_TOLOC</name>
<dbReference type="Proteomes" id="UP000036947">
    <property type="component" value="Unassembled WGS sequence"/>
</dbReference>